<organism evidence="2 3">
    <name type="scientific">Senna tora</name>
    <dbReference type="NCBI Taxonomy" id="362788"/>
    <lineage>
        <taxon>Eukaryota</taxon>
        <taxon>Viridiplantae</taxon>
        <taxon>Streptophyta</taxon>
        <taxon>Embryophyta</taxon>
        <taxon>Tracheophyta</taxon>
        <taxon>Spermatophyta</taxon>
        <taxon>Magnoliopsida</taxon>
        <taxon>eudicotyledons</taxon>
        <taxon>Gunneridae</taxon>
        <taxon>Pentapetalae</taxon>
        <taxon>rosids</taxon>
        <taxon>fabids</taxon>
        <taxon>Fabales</taxon>
        <taxon>Fabaceae</taxon>
        <taxon>Caesalpinioideae</taxon>
        <taxon>Cassia clade</taxon>
        <taxon>Senna</taxon>
    </lineage>
</organism>
<keyword evidence="1" id="KW-1133">Transmembrane helix</keyword>
<proteinExistence type="predicted"/>
<feature type="transmembrane region" description="Helical" evidence="1">
    <location>
        <begin position="32"/>
        <end position="52"/>
    </location>
</feature>
<name>A0A834TW63_9FABA</name>
<sequence>MCVFLFAICTYSIVLGLEYYNTNSPSSRLKQTLSYMLLLLGSLSSVSLLSILLRRPLLVWLLIITWGSMQLIIMASQLLKLSSLLCWISEIRMMKLVWKGWDYLVSIALMMGGVIIREIQSQQHLPK</sequence>
<evidence type="ECO:0000313" key="2">
    <source>
        <dbReference type="EMBL" id="KAF7825329.1"/>
    </source>
</evidence>
<evidence type="ECO:0000256" key="1">
    <source>
        <dbReference type="SAM" id="Phobius"/>
    </source>
</evidence>
<keyword evidence="1" id="KW-0472">Membrane</keyword>
<comment type="caution">
    <text evidence="2">The sequence shown here is derived from an EMBL/GenBank/DDBJ whole genome shotgun (WGS) entry which is preliminary data.</text>
</comment>
<accession>A0A834TW63</accession>
<dbReference type="EMBL" id="JAAIUW010000006">
    <property type="protein sequence ID" value="KAF7825329.1"/>
    <property type="molecule type" value="Genomic_DNA"/>
</dbReference>
<dbReference type="Proteomes" id="UP000634136">
    <property type="component" value="Unassembled WGS sequence"/>
</dbReference>
<keyword evidence="1" id="KW-0812">Transmembrane</keyword>
<gene>
    <name evidence="2" type="ORF">G2W53_016493</name>
</gene>
<protein>
    <submittedName>
        <fullName evidence="2">Uncharacterized protein</fullName>
    </submittedName>
</protein>
<reference evidence="2" key="1">
    <citation type="submission" date="2020-09" db="EMBL/GenBank/DDBJ databases">
        <title>Genome-Enabled Discovery of Anthraquinone Biosynthesis in Senna tora.</title>
        <authorList>
            <person name="Kang S.-H."/>
            <person name="Pandey R.P."/>
            <person name="Lee C.-M."/>
            <person name="Sim J.-S."/>
            <person name="Jeong J.-T."/>
            <person name="Choi B.-S."/>
            <person name="Jung M."/>
            <person name="Ginzburg D."/>
            <person name="Zhao K."/>
            <person name="Won S.Y."/>
            <person name="Oh T.-J."/>
            <person name="Yu Y."/>
            <person name="Kim N.-H."/>
            <person name="Lee O.R."/>
            <person name="Lee T.-H."/>
            <person name="Bashyal P."/>
            <person name="Kim T.-S."/>
            <person name="Lee W.-H."/>
            <person name="Kawkins C."/>
            <person name="Kim C.-K."/>
            <person name="Kim J.S."/>
            <person name="Ahn B.O."/>
            <person name="Rhee S.Y."/>
            <person name="Sohng J.K."/>
        </authorList>
    </citation>
    <scope>NUCLEOTIDE SEQUENCE</scope>
    <source>
        <tissue evidence="2">Leaf</tissue>
    </source>
</reference>
<evidence type="ECO:0000313" key="3">
    <source>
        <dbReference type="Proteomes" id="UP000634136"/>
    </source>
</evidence>
<feature type="transmembrane region" description="Helical" evidence="1">
    <location>
        <begin position="59"/>
        <end position="80"/>
    </location>
</feature>
<feature type="transmembrane region" description="Helical" evidence="1">
    <location>
        <begin position="100"/>
        <end position="119"/>
    </location>
</feature>
<keyword evidence="3" id="KW-1185">Reference proteome</keyword>
<dbReference type="AlphaFoldDB" id="A0A834TW63"/>